<sequence length="221" mass="25681">MEYTYKDAEYYTDKIRRKVAVDKVAMICKLPDLTSVKDNYEVHLFVDGHAGVFNRERYRYLKPSIGDKRSRYFKYQLSTKDGSVKRLYLHRLIGLAFIDGYEEGYFIDHKDCDSLNCHITNLEWVSHKENTQRAVKNGLGVGRPRVPKKPKIYKSKLERSASNSKQLNYDDVTKIFSLARKGLTRTEIAKHFGVSQPAISQIFSGVRWSEHEESKKYRGVG</sequence>
<dbReference type="PROSITE" id="PS50943">
    <property type="entry name" value="HTH_CROC1"/>
    <property type="match status" value="1"/>
</dbReference>
<dbReference type="RefSeq" id="WP_244717216.1">
    <property type="nucleotide sequence ID" value="NZ_CP095072.1"/>
</dbReference>
<dbReference type="Gene3D" id="3.90.75.20">
    <property type="match status" value="1"/>
</dbReference>
<name>A0ABY4ETV4_9BACI</name>
<keyword evidence="2" id="KW-0540">Nuclease</keyword>
<evidence type="ECO:0000313" key="3">
    <source>
        <dbReference type="Proteomes" id="UP000831782"/>
    </source>
</evidence>
<dbReference type="InterPro" id="IPR010982">
    <property type="entry name" value="Lambda_DNA-bd_dom_sf"/>
</dbReference>
<dbReference type="Gene3D" id="1.10.260.40">
    <property type="entry name" value="lambda repressor-like DNA-binding domains"/>
    <property type="match status" value="1"/>
</dbReference>
<dbReference type="SUPFAM" id="SSF54060">
    <property type="entry name" value="His-Me finger endonucleases"/>
    <property type="match status" value="1"/>
</dbReference>
<gene>
    <name evidence="2" type="ORF">MUN88_17150</name>
</gene>
<protein>
    <submittedName>
        <fullName evidence="2">HNH endonuclease</fullName>
    </submittedName>
</protein>
<dbReference type="GO" id="GO:0004519">
    <property type="term" value="F:endonuclease activity"/>
    <property type="evidence" value="ECO:0007669"/>
    <property type="project" value="UniProtKB-KW"/>
</dbReference>
<dbReference type="InterPro" id="IPR003615">
    <property type="entry name" value="HNH_nuc"/>
</dbReference>
<dbReference type="InterPro" id="IPR044925">
    <property type="entry name" value="His-Me_finger_sf"/>
</dbReference>
<dbReference type="InterPro" id="IPR001387">
    <property type="entry name" value="Cro/C1-type_HTH"/>
</dbReference>
<keyword evidence="2" id="KW-0378">Hydrolase</keyword>
<dbReference type="CDD" id="cd00093">
    <property type="entry name" value="HTH_XRE"/>
    <property type="match status" value="1"/>
</dbReference>
<reference evidence="2 3" key="1">
    <citation type="submission" date="2022-04" db="EMBL/GenBank/DDBJ databases">
        <title>Gracilibacillus sp. isolated from saltern.</title>
        <authorList>
            <person name="Won M."/>
            <person name="Lee C.-M."/>
            <person name="Woen H.-Y."/>
            <person name="Kwon S.-W."/>
        </authorList>
    </citation>
    <scope>NUCLEOTIDE SEQUENCE [LARGE SCALE GENOMIC DNA]</scope>
    <source>
        <strain evidence="2 3">SSWR10-1</strain>
    </source>
</reference>
<accession>A0ABY4ETV4</accession>
<evidence type="ECO:0000313" key="2">
    <source>
        <dbReference type="EMBL" id="UOQ47760.1"/>
    </source>
</evidence>
<evidence type="ECO:0000259" key="1">
    <source>
        <dbReference type="PROSITE" id="PS50943"/>
    </source>
</evidence>
<feature type="domain" description="HTH cro/C1-type" evidence="1">
    <location>
        <begin position="180"/>
        <end position="207"/>
    </location>
</feature>
<dbReference type="EMBL" id="CP095072">
    <property type="protein sequence ID" value="UOQ47760.1"/>
    <property type="molecule type" value="Genomic_DNA"/>
</dbReference>
<organism evidence="2 3">
    <name type="scientific">Gracilibacillus caseinilyticus</name>
    <dbReference type="NCBI Taxonomy" id="2932256"/>
    <lineage>
        <taxon>Bacteria</taxon>
        <taxon>Bacillati</taxon>
        <taxon>Bacillota</taxon>
        <taxon>Bacilli</taxon>
        <taxon>Bacillales</taxon>
        <taxon>Bacillaceae</taxon>
        <taxon>Gracilibacillus</taxon>
    </lineage>
</organism>
<keyword evidence="2" id="KW-0255">Endonuclease</keyword>
<dbReference type="Proteomes" id="UP000831782">
    <property type="component" value="Chromosome"/>
</dbReference>
<proteinExistence type="predicted"/>
<dbReference type="Pfam" id="PF13392">
    <property type="entry name" value="HNH_3"/>
    <property type="match status" value="1"/>
</dbReference>
<keyword evidence="3" id="KW-1185">Reference proteome</keyword>